<feature type="compositionally biased region" description="Polar residues" evidence="3">
    <location>
        <begin position="619"/>
        <end position="629"/>
    </location>
</feature>
<comment type="caution">
    <text evidence="5">The sequence shown here is derived from an EMBL/GenBank/DDBJ whole genome shotgun (WGS) entry which is preliminary data.</text>
</comment>
<accession>W9WJY4</accession>
<protein>
    <recommendedName>
        <fullName evidence="4">CAP-Gly domain-containing protein</fullName>
    </recommendedName>
</protein>
<gene>
    <name evidence="5" type="ORF">A1O5_08853</name>
</gene>
<sequence length="747" mass="82995">MASGEVYVGQRRSYAGALCSVRYHGPLSNTKGEWLGVEWDDPSRGKHNGQHEGQQIFQCLSSSPTAASFVRPSRNPDLERTLLEAIKFKYAPISSSGVNVAVSSAADDMIEISGKVVEEVGFERIQKQLSVLTDLKIVLVDELVVSGIARRGASRQHIRNAQLEVERTCPNIVELDLGWNVIETWRDIVDMCIPFRKLKILKAGGLRLRDFEVDYSQEACPFQDVEELHLNECLLTPEQILNIFFSKGQCGFPSLKTISLSLNELGSFEIDGATVASQCPALTTLILDNNRFADLSSLPVLFSLFPNIKTLSFQGNTISNLGLDSCSSSTSSSISNLETLNLANNQIRDYSFVTSLPDLFPNLTSLRISRNPLYEQSTTSDEAQSTTSDSTSYYLTLARIPHLKSLNYTTITPRDREEGEIYYLSVGEKELRSLLQRNTARQPLDQASEAQSSLSQQETIALARKSHPLYSSLCQKYDREDILCLYLQQQSSANRSSNVSQEKSDFENYAPGTLGSRLVDACFYIPLGHASTTTMVEPFQRLLPTTISVYRLKSLLSRHFSLPPLRFRLVYESHEYDPVEPISSTRNPTAGTGEAKDAWDAWGEWDVDEDKNEAGDTDGSGSDRSTNSEGEGDCQGDGGRGDPSQGKHLSHLSPVDHGNLLDGNTQPTMVSMPMYITREGHRFKKRETEVLDGMRPWGDFLDLDTGHGHSHSLSHDLDLQGAHAGHWSSGRRGKREVKVRVEPHDTI</sequence>
<dbReference type="EMBL" id="AMGX01000014">
    <property type="protein sequence ID" value="EXJ68238.1"/>
    <property type="molecule type" value="Genomic_DNA"/>
</dbReference>
<evidence type="ECO:0000313" key="5">
    <source>
        <dbReference type="EMBL" id="EXJ68238.1"/>
    </source>
</evidence>
<name>W9WJY4_9EURO</name>
<dbReference type="PROSITE" id="PS50245">
    <property type="entry name" value="CAP_GLY_2"/>
    <property type="match status" value="1"/>
</dbReference>
<feature type="domain" description="CAP-Gly" evidence="4">
    <location>
        <begin position="25"/>
        <end position="71"/>
    </location>
</feature>
<dbReference type="Gene3D" id="3.80.10.10">
    <property type="entry name" value="Ribonuclease Inhibitor"/>
    <property type="match status" value="1"/>
</dbReference>
<dbReference type="InterPro" id="IPR000938">
    <property type="entry name" value="CAP-Gly_domain"/>
</dbReference>
<dbReference type="eggNOG" id="KOG3207">
    <property type="taxonomic scope" value="Eukaryota"/>
</dbReference>
<feature type="region of interest" description="Disordered" evidence="3">
    <location>
        <begin position="723"/>
        <end position="747"/>
    </location>
</feature>
<dbReference type="PANTHER" id="PTHR18849">
    <property type="entry name" value="LEUCINE RICH REPEAT PROTEIN"/>
    <property type="match status" value="1"/>
</dbReference>
<feature type="compositionally biased region" description="Basic and acidic residues" evidence="3">
    <location>
        <begin position="736"/>
        <end position="747"/>
    </location>
</feature>
<dbReference type="SMART" id="SM01052">
    <property type="entry name" value="CAP_GLY"/>
    <property type="match status" value="1"/>
</dbReference>
<dbReference type="SUPFAM" id="SSF52047">
    <property type="entry name" value="RNI-like"/>
    <property type="match status" value="1"/>
</dbReference>
<dbReference type="PROSITE" id="PS51450">
    <property type="entry name" value="LRR"/>
    <property type="match status" value="2"/>
</dbReference>
<evidence type="ECO:0000256" key="3">
    <source>
        <dbReference type="SAM" id="MobiDB-lite"/>
    </source>
</evidence>
<dbReference type="STRING" id="1182543.W9WJY4"/>
<dbReference type="InterPro" id="IPR001611">
    <property type="entry name" value="Leu-rich_rpt"/>
</dbReference>
<dbReference type="HOGENOM" id="CLU_017716_3_1_1"/>
<dbReference type="SUPFAM" id="SSF74924">
    <property type="entry name" value="Cap-Gly domain"/>
    <property type="match status" value="1"/>
</dbReference>
<evidence type="ECO:0000256" key="1">
    <source>
        <dbReference type="ARBA" id="ARBA00022614"/>
    </source>
</evidence>
<evidence type="ECO:0000313" key="6">
    <source>
        <dbReference type="Proteomes" id="UP000019471"/>
    </source>
</evidence>
<dbReference type="Proteomes" id="UP000019471">
    <property type="component" value="Unassembled WGS sequence"/>
</dbReference>
<dbReference type="InterPro" id="IPR036859">
    <property type="entry name" value="CAP-Gly_dom_sf"/>
</dbReference>
<dbReference type="Gene3D" id="2.30.30.190">
    <property type="entry name" value="CAP Gly-rich-like domain"/>
    <property type="match status" value="1"/>
</dbReference>
<evidence type="ECO:0000259" key="4">
    <source>
        <dbReference type="PROSITE" id="PS50245"/>
    </source>
</evidence>
<dbReference type="PANTHER" id="PTHR18849:SF0">
    <property type="entry name" value="CILIA- AND FLAGELLA-ASSOCIATED PROTEIN 410-RELATED"/>
    <property type="match status" value="1"/>
</dbReference>
<proteinExistence type="predicted"/>
<organism evidence="5 6">
    <name type="scientific">Cladophialophora psammophila CBS 110553</name>
    <dbReference type="NCBI Taxonomy" id="1182543"/>
    <lineage>
        <taxon>Eukaryota</taxon>
        <taxon>Fungi</taxon>
        <taxon>Dikarya</taxon>
        <taxon>Ascomycota</taxon>
        <taxon>Pezizomycotina</taxon>
        <taxon>Eurotiomycetes</taxon>
        <taxon>Chaetothyriomycetidae</taxon>
        <taxon>Chaetothyriales</taxon>
        <taxon>Herpotrichiellaceae</taxon>
        <taxon>Cladophialophora</taxon>
    </lineage>
</organism>
<dbReference type="GeneID" id="19193551"/>
<evidence type="ECO:0000256" key="2">
    <source>
        <dbReference type="ARBA" id="ARBA00022737"/>
    </source>
</evidence>
<dbReference type="AlphaFoldDB" id="W9WJY4"/>
<dbReference type="InterPro" id="IPR032675">
    <property type="entry name" value="LRR_dom_sf"/>
</dbReference>
<dbReference type="OrthoDB" id="5273213at2759"/>
<feature type="region of interest" description="Disordered" evidence="3">
    <location>
        <begin position="609"/>
        <end position="667"/>
    </location>
</feature>
<keyword evidence="2" id="KW-0677">Repeat</keyword>
<reference evidence="5 6" key="1">
    <citation type="submission" date="2013-03" db="EMBL/GenBank/DDBJ databases">
        <title>The Genome Sequence of Cladophialophora psammophila CBS 110553.</title>
        <authorList>
            <consortium name="The Broad Institute Genomics Platform"/>
            <person name="Cuomo C."/>
            <person name="de Hoog S."/>
            <person name="Gorbushina A."/>
            <person name="Walker B."/>
            <person name="Young S.K."/>
            <person name="Zeng Q."/>
            <person name="Gargeya S."/>
            <person name="Fitzgerald M."/>
            <person name="Haas B."/>
            <person name="Abouelleil A."/>
            <person name="Allen A.W."/>
            <person name="Alvarado L."/>
            <person name="Arachchi H.M."/>
            <person name="Berlin A.M."/>
            <person name="Chapman S.B."/>
            <person name="Gainer-Dewar J."/>
            <person name="Goldberg J."/>
            <person name="Griggs A."/>
            <person name="Gujja S."/>
            <person name="Hansen M."/>
            <person name="Howarth C."/>
            <person name="Imamovic A."/>
            <person name="Ireland A."/>
            <person name="Larimer J."/>
            <person name="McCowan C."/>
            <person name="Murphy C."/>
            <person name="Pearson M."/>
            <person name="Poon T.W."/>
            <person name="Priest M."/>
            <person name="Roberts A."/>
            <person name="Saif S."/>
            <person name="Shea T."/>
            <person name="Sisk P."/>
            <person name="Sykes S."/>
            <person name="Wortman J."/>
            <person name="Nusbaum C."/>
            <person name="Birren B."/>
        </authorList>
    </citation>
    <scope>NUCLEOTIDE SEQUENCE [LARGE SCALE GENOMIC DNA]</scope>
    <source>
        <strain evidence="5 6">CBS 110553</strain>
    </source>
</reference>
<dbReference type="Pfam" id="PF01302">
    <property type="entry name" value="CAP_GLY"/>
    <property type="match status" value="1"/>
</dbReference>
<keyword evidence="6" id="KW-1185">Reference proteome</keyword>
<keyword evidence="1" id="KW-0433">Leucine-rich repeat</keyword>
<dbReference type="RefSeq" id="XP_007747624.1">
    <property type="nucleotide sequence ID" value="XM_007749434.1"/>
</dbReference>